<feature type="region of interest" description="Disordered" evidence="1">
    <location>
        <begin position="114"/>
        <end position="137"/>
    </location>
</feature>
<name>A0A0N4ZXI6_PARTI</name>
<evidence type="ECO:0000313" key="3">
    <source>
        <dbReference type="WBParaSite" id="PTRK_0001339800.1"/>
    </source>
</evidence>
<dbReference type="Proteomes" id="UP000038045">
    <property type="component" value="Unplaced"/>
</dbReference>
<reference evidence="3" key="1">
    <citation type="submission" date="2017-02" db="UniProtKB">
        <authorList>
            <consortium name="WormBaseParasite"/>
        </authorList>
    </citation>
    <scope>IDENTIFICATION</scope>
</reference>
<feature type="region of interest" description="Disordered" evidence="1">
    <location>
        <begin position="345"/>
        <end position="412"/>
    </location>
</feature>
<protein>
    <submittedName>
        <fullName evidence="3">Protein kinase domain-containing protein</fullName>
    </submittedName>
</protein>
<organism evidence="2 3">
    <name type="scientific">Parastrongyloides trichosuri</name>
    <name type="common">Possum-specific nematode worm</name>
    <dbReference type="NCBI Taxonomy" id="131310"/>
    <lineage>
        <taxon>Eukaryota</taxon>
        <taxon>Metazoa</taxon>
        <taxon>Ecdysozoa</taxon>
        <taxon>Nematoda</taxon>
        <taxon>Chromadorea</taxon>
        <taxon>Rhabditida</taxon>
        <taxon>Tylenchina</taxon>
        <taxon>Panagrolaimomorpha</taxon>
        <taxon>Strongyloidoidea</taxon>
        <taxon>Strongyloididae</taxon>
        <taxon>Parastrongyloides</taxon>
    </lineage>
</organism>
<dbReference type="PANTHER" id="PTHR37970:SF1">
    <property type="entry name" value="SERINE-RICH ADHESIN FOR PLATELETS"/>
    <property type="match status" value="1"/>
</dbReference>
<feature type="compositionally biased region" description="Polar residues" evidence="1">
    <location>
        <begin position="353"/>
        <end position="371"/>
    </location>
</feature>
<evidence type="ECO:0000313" key="2">
    <source>
        <dbReference type="Proteomes" id="UP000038045"/>
    </source>
</evidence>
<feature type="compositionally biased region" description="Polar residues" evidence="1">
    <location>
        <begin position="178"/>
        <end position="212"/>
    </location>
</feature>
<feature type="compositionally biased region" description="Low complexity" evidence="1">
    <location>
        <begin position="377"/>
        <end position="412"/>
    </location>
</feature>
<dbReference type="PANTHER" id="PTHR37970">
    <property type="entry name" value="PROTEIN CBG08587"/>
    <property type="match status" value="1"/>
</dbReference>
<feature type="region of interest" description="Disordered" evidence="1">
    <location>
        <begin position="178"/>
        <end position="214"/>
    </location>
</feature>
<proteinExistence type="predicted"/>
<feature type="compositionally biased region" description="Low complexity" evidence="1">
    <location>
        <begin position="114"/>
        <end position="128"/>
    </location>
</feature>
<dbReference type="WBParaSite" id="PTRK_0001339800.1">
    <property type="protein sequence ID" value="PTRK_0001339800.1"/>
    <property type="gene ID" value="PTRK_0001339800"/>
</dbReference>
<dbReference type="AlphaFoldDB" id="A0A0N4ZXI6"/>
<accession>A0A0N4ZXI6</accession>
<evidence type="ECO:0000256" key="1">
    <source>
        <dbReference type="SAM" id="MobiDB-lite"/>
    </source>
</evidence>
<sequence length="829" mass="93246">MERIGKKACELFVPMVKDGRDCSVCGFSLLQHSFILPKQNIHQTDLGEQTQSKCDSIQVFNNNSVDKNYSPDLYYNNTFTSQDNHISIQNKMKNDLTPSSNSAFSQYRRLPLLSTTKKSSTSSSNLKSPPSPSPYKVPEAIISVGNTEILKPKAIHQRKSYAYGETVPPCLNFNSPNTISNYSSSPQSNYTRGTSSPTSGNRENNKDNNIPRSKNFRDILSRFQNASENFSRQYSLRYPTSAPPLNNINVSIPNTNITSGSNTISGRRPRNARRTTLGITQNPFISNSTSKLQHYYQPSLIIESEGKGQILDDEDEDIVSISEDNKTTLTNYNNNIHRHKELDTFYNKEEQQNQRNNSTYLRTGTPSQDGNNEMKLSPSPSQRISSRPASTSRFGSYSINGNNNNGYNSGSDSGCVRENSSSACVSPRSPDCKIIEVSSKNIFNEKQAYNTMTANQATTLAMVAENFNEISSNCYPEQRIISKDYLNRIAFYQINFKYSSPVIIKGSIIISDAEISTGYGQGDVRVSVMISPAAHYSPLMGRQAQISGFGPVILSEFEEPSSNMTNFLTSCGIYVKSFTNYKITIMPAQICCSFHTLAAQFLHHSSKSINPNKYEEHVCFIMLQLLTALKFLQSDGVERLSTNFKEFLITYHHSDLQTCLQNFDHLPRLFLLKEAIDVNEDDNQSVGMCKYAMRALYTLLNHKMHTVIPEIVERSEFSFPLKRCAELLSLDKSSSLSEAKNVLELAFFVGPTRFVQENEAKIWLDINRANLLNRILGIMLTKKETFLDLKEKMHIQFLLSSTPRSLCQSLKLLSKGSLRNISTIQDSEC</sequence>
<keyword evidence="2" id="KW-1185">Reference proteome</keyword>